<dbReference type="InterPro" id="IPR043148">
    <property type="entry name" value="TagF_C"/>
</dbReference>
<evidence type="ECO:0008006" key="2">
    <source>
        <dbReference type="Google" id="ProtNLM"/>
    </source>
</evidence>
<dbReference type="InterPro" id="IPR007554">
    <property type="entry name" value="Glycerophosphate_synth"/>
</dbReference>
<reference evidence="1" key="1">
    <citation type="submission" date="2018-05" db="EMBL/GenBank/DDBJ databases">
        <authorList>
            <person name="Lanie J.A."/>
            <person name="Ng W.-L."/>
            <person name="Kazmierczak K.M."/>
            <person name="Andrzejewski T.M."/>
            <person name="Davidsen T.M."/>
            <person name="Wayne K.J."/>
            <person name="Tettelin H."/>
            <person name="Glass J.I."/>
            <person name="Rusch D."/>
            <person name="Podicherti R."/>
            <person name="Tsui H.-C.T."/>
            <person name="Winkler M.E."/>
        </authorList>
    </citation>
    <scope>NUCLEOTIDE SEQUENCE</scope>
</reference>
<evidence type="ECO:0000313" key="1">
    <source>
        <dbReference type="EMBL" id="SVB29764.1"/>
    </source>
</evidence>
<name>A0A382CVB9_9ZZZZ</name>
<dbReference type="SUPFAM" id="SSF53756">
    <property type="entry name" value="UDP-Glycosyltransferase/glycogen phosphorylase"/>
    <property type="match status" value="1"/>
</dbReference>
<gene>
    <name evidence="1" type="ORF">METZ01_LOCUS182618</name>
</gene>
<dbReference type="GO" id="GO:0016020">
    <property type="term" value="C:membrane"/>
    <property type="evidence" value="ECO:0007669"/>
    <property type="project" value="InterPro"/>
</dbReference>
<organism evidence="1">
    <name type="scientific">marine metagenome</name>
    <dbReference type="NCBI Taxonomy" id="408172"/>
    <lineage>
        <taxon>unclassified sequences</taxon>
        <taxon>metagenomes</taxon>
        <taxon>ecological metagenomes</taxon>
    </lineage>
</organism>
<dbReference type="Pfam" id="PF04464">
    <property type="entry name" value="Glyphos_transf"/>
    <property type="match status" value="1"/>
</dbReference>
<sequence length="376" mass="43506">MIVFNWLSHWQAYQSFKKLDPVEKRIVIFSESHQDWHHLEPLVTGLTQEYKQRICYVSSDNNDPGLHTSNPYVNAFCIPASFIRTIFFQYLEAELLILTMMDLNNYELKRSIHAVHYVYLFHSLTSTHMVDNSNSFDHYDSLLCAGPHQEREIRAREKMYGLKKKNLIPYGSNRLESLMEKARQPLQNQDTHVLLAPTWGDQSILNTVGSKLCKIILDQGHILTVRPHYETGKRTPGILQELQAKYGDHPKFNLIVSMGENESLFKSQLLITDWSGISIEYSLGLGKPVIFIDLPPRVRNPNWQDLGIEPFESWIRKKVGKVISPDDIDGISEKINEAVSQKNQIMAEIKSIREQWVYNLGKTRSIGPREIMKLLK</sequence>
<accession>A0A382CVB9</accession>
<protein>
    <recommendedName>
        <fullName evidence="2">CDP-glycerol--glycerophosphate glycerophosphotransferase</fullName>
    </recommendedName>
</protein>
<dbReference type="Gene3D" id="3.40.50.12580">
    <property type="match status" value="1"/>
</dbReference>
<dbReference type="GO" id="GO:0047355">
    <property type="term" value="F:CDP-glycerol glycerophosphotransferase activity"/>
    <property type="evidence" value="ECO:0007669"/>
    <property type="project" value="InterPro"/>
</dbReference>
<dbReference type="AlphaFoldDB" id="A0A382CVB9"/>
<dbReference type="EMBL" id="UINC01036184">
    <property type="protein sequence ID" value="SVB29764.1"/>
    <property type="molecule type" value="Genomic_DNA"/>
</dbReference>
<proteinExistence type="predicted"/>